<dbReference type="Proteomes" id="UP000275951">
    <property type="component" value="Chromosome"/>
</dbReference>
<evidence type="ECO:0000256" key="2">
    <source>
        <dbReference type="ARBA" id="ARBA00022692"/>
    </source>
</evidence>
<feature type="transmembrane region" description="Helical" evidence="5">
    <location>
        <begin position="393"/>
        <end position="414"/>
    </location>
</feature>
<feature type="transmembrane region" description="Helical" evidence="5">
    <location>
        <begin position="201"/>
        <end position="223"/>
    </location>
</feature>
<feature type="transmembrane region" description="Helical" evidence="5">
    <location>
        <begin position="420"/>
        <end position="447"/>
    </location>
</feature>
<feature type="transmembrane region" description="Helical" evidence="5">
    <location>
        <begin position="329"/>
        <end position="353"/>
    </location>
</feature>
<dbReference type="SUPFAM" id="SSF103473">
    <property type="entry name" value="MFS general substrate transporter"/>
    <property type="match status" value="1"/>
</dbReference>
<dbReference type="GO" id="GO:0022857">
    <property type="term" value="F:transmembrane transporter activity"/>
    <property type="evidence" value="ECO:0007669"/>
    <property type="project" value="InterPro"/>
</dbReference>
<evidence type="ECO:0000256" key="4">
    <source>
        <dbReference type="ARBA" id="ARBA00023136"/>
    </source>
</evidence>
<evidence type="ECO:0000256" key="3">
    <source>
        <dbReference type="ARBA" id="ARBA00022989"/>
    </source>
</evidence>
<evidence type="ECO:0000313" key="7">
    <source>
        <dbReference type="EMBL" id="AZR06028.1"/>
    </source>
</evidence>
<keyword evidence="2 5" id="KW-0812">Transmembrane</keyword>
<feature type="transmembrane region" description="Helical" evidence="5">
    <location>
        <begin position="459"/>
        <end position="483"/>
    </location>
</feature>
<feature type="transmembrane region" description="Helical" evidence="5">
    <location>
        <begin position="112"/>
        <end position="132"/>
    </location>
</feature>
<dbReference type="PANTHER" id="PTHR23501">
    <property type="entry name" value="MAJOR FACILITATOR SUPERFAMILY"/>
    <property type="match status" value="1"/>
</dbReference>
<feature type="transmembrane region" description="Helical" evidence="5">
    <location>
        <begin position="77"/>
        <end position="100"/>
    </location>
</feature>
<evidence type="ECO:0000256" key="5">
    <source>
        <dbReference type="SAM" id="Phobius"/>
    </source>
</evidence>
<keyword evidence="3 5" id="KW-1133">Transmembrane helix</keyword>
<sequence>MPYGYEARSPLSIVRHPRDERAVHSRETGGKHELHFTPQLRKHHTSTIVPFPTSAPYYAGVRNRPKKQRIHKSLEQWLGILAVTLISLVAFETLAVATAMPFVVDILNGRHLYALASGVTLATQLMTTAFAGPWCDAKGPKPSLYTGLLLFTTGLLVATAAPSVEFIVLGRAIQGLGGGLIIVPLYVFVGNYVQPTRQARIFSWFAAAWVLPSLIGPVVAGFFVEHLNWRLVFGIVPALMLIIVPLIIKQFGRFHDLHEPRPLSGYKRTIAFSGMSGVVILAIQMLSGLRGEDFDTKIIVLIIVLSSATLVLTRPLLPPATFRVRRGLPATVLLRLMINGTYIAVEIFLPLMLKEVHGWSATQAGMIMTTGAITWAIGSWVSGRMKNARYRALVPFGGTLVQMLGTAATIAAVSTSVDGLVALVGWLVAGFGIGLVYPALTVHALALTPPERHGRTSSALSIADTMGSALFVAWTGIIFALTLPLGHVAFAWAIGAMVAILAASLLVTRRVLDVTPAKLSTPSPSH</sequence>
<feature type="transmembrane region" description="Helical" evidence="5">
    <location>
        <begin position="269"/>
        <end position="286"/>
    </location>
</feature>
<evidence type="ECO:0000259" key="6">
    <source>
        <dbReference type="PROSITE" id="PS50850"/>
    </source>
</evidence>
<feature type="transmembrane region" description="Helical" evidence="5">
    <location>
        <begin position="298"/>
        <end position="317"/>
    </location>
</feature>
<dbReference type="PROSITE" id="PS50850">
    <property type="entry name" value="MFS"/>
    <property type="match status" value="1"/>
</dbReference>
<keyword evidence="4 5" id="KW-0472">Membrane</keyword>
<evidence type="ECO:0000313" key="8">
    <source>
        <dbReference type="Proteomes" id="UP000275951"/>
    </source>
</evidence>
<feature type="transmembrane region" description="Helical" evidence="5">
    <location>
        <begin position="489"/>
        <end position="508"/>
    </location>
</feature>
<reference evidence="7 8" key="1">
    <citation type="submission" date="2018-11" db="EMBL/GenBank/DDBJ databases">
        <title>Multidrug-resistant genes are associated with an 42-kb island TGI1 carrying a complex class 1 integron in a Trueperella pyogenes.</title>
        <authorList>
            <person name="Dong W."/>
        </authorList>
    </citation>
    <scope>NUCLEOTIDE SEQUENCE [LARGE SCALE GENOMIC DNA]</scope>
    <source>
        <strain evidence="7 8">TP4</strain>
    </source>
</reference>
<accession>A0A3S9QJ62</accession>
<dbReference type="PANTHER" id="PTHR23501:SF154">
    <property type="entry name" value="MULTIDRUG-EFFLUX TRANSPORTER RV1634-RELATED"/>
    <property type="match status" value="1"/>
</dbReference>
<dbReference type="GO" id="GO:0005886">
    <property type="term" value="C:plasma membrane"/>
    <property type="evidence" value="ECO:0007669"/>
    <property type="project" value="UniProtKB-SubCell"/>
</dbReference>
<feature type="transmembrane region" description="Helical" evidence="5">
    <location>
        <begin position="144"/>
        <end position="162"/>
    </location>
</feature>
<comment type="subcellular location">
    <subcellularLocation>
        <location evidence="1">Cell membrane</location>
        <topology evidence="1">Multi-pass membrane protein</topology>
    </subcellularLocation>
</comment>
<dbReference type="EMBL" id="CP033905">
    <property type="protein sequence ID" value="AZR06028.1"/>
    <property type="molecule type" value="Genomic_DNA"/>
</dbReference>
<name>A0A3S9QJ62_9ACTO</name>
<evidence type="ECO:0000256" key="1">
    <source>
        <dbReference type="ARBA" id="ARBA00004651"/>
    </source>
</evidence>
<gene>
    <name evidence="7" type="ORF">EBQ10_01105</name>
</gene>
<feature type="transmembrane region" description="Helical" evidence="5">
    <location>
        <begin position="359"/>
        <end position="381"/>
    </location>
</feature>
<feature type="domain" description="Major facilitator superfamily (MFS) profile" evidence="6">
    <location>
        <begin position="78"/>
        <end position="511"/>
    </location>
</feature>
<dbReference type="Pfam" id="PF07690">
    <property type="entry name" value="MFS_1"/>
    <property type="match status" value="1"/>
</dbReference>
<proteinExistence type="predicted"/>
<dbReference type="InterPro" id="IPR011701">
    <property type="entry name" value="MFS"/>
</dbReference>
<feature type="transmembrane region" description="Helical" evidence="5">
    <location>
        <begin position="168"/>
        <end position="189"/>
    </location>
</feature>
<organism evidence="7 8">
    <name type="scientific">Trueperella pyogenes</name>
    <dbReference type="NCBI Taxonomy" id="1661"/>
    <lineage>
        <taxon>Bacteria</taxon>
        <taxon>Bacillati</taxon>
        <taxon>Actinomycetota</taxon>
        <taxon>Actinomycetes</taxon>
        <taxon>Actinomycetales</taxon>
        <taxon>Actinomycetaceae</taxon>
        <taxon>Trueperella</taxon>
    </lineage>
</organism>
<dbReference type="InterPro" id="IPR020846">
    <property type="entry name" value="MFS_dom"/>
</dbReference>
<dbReference type="Gene3D" id="1.20.1720.10">
    <property type="entry name" value="Multidrug resistance protein D"/>
    <property type="match status" value="1"/>
</dbReference>
<protein>
    <submittedName>
        <fullName evidence="7">MFS transporter</fullName>
    </submittedName>
</protein>
<dbReference type="Gene3D" id="1.20.1250.20">
    <property type="entry name" value="MFS general substrate transporter like domains"/>
    <property type="match status" value="1"/>
</dbReference>
<dbReference type="AlphaFoldDB" id="A0A3S9QJ62"/>
<feature type="transmembrane region" description="Helical" evidence="5">
    <location>
        <begin position="229"/>
        <end position="248"/>
    </location>
</feature>
<dbReference type="InterPro" id="IPR036259">
    <property type="entry name" value="MFS_trans_sf"/>
</dbReference>